<dbReference type="InterPro" id="IPR016267">
    <property type="entry name" value="UDPGP_trans"/>
</dbReference>
<dbReference type="Gene3D" id="3.90.550.10">
    <property type="entry name" value="Spore Coat Polysaccharide Biosynthesis Protein SpsA, Chain A"/>
    <property type="match status" value="1"/>
</dbReference>
<dbReference type="PANTHER" id="PTHR43511">
    <property type="match status" value="1"/>
</dbReference>
<dbReference type="GO" id="GO:0016779">
    <property type="term" value="F:nucleotidyltransferase activity"/>
    <property type="evidence" value="ECO:0007669"/>
    <property type="project" value="UniProtKB-KW"/>
</dbReference>
<dbReference type="Gene3D" id="2.160.10.10">
    <property type="entry name" value="Hexapeptide repeat proteins"/>
    <property type="match status" value="1"/>
</dbReference>
<keyword evidence="3 4" id="KW-0548">Nucleotidyltransferase</keyword>
<reference evidence="5" key="1">
    <citation type="journal article" date="2019" name="Int. J. Syst. Evol. Microbiol.">
        <title>The Global Catalogue of Microorganisms (GCM) 10K type strain sequencing project: providing services to taxonomists for standard genome sequencing and annotation.</title>
        <authorList>
            <consortium name="The Broad Institute Genomics Platform"/>
            <consortium name="The Broad Institute Genome Sequencing Center for Infectious Disease"/>
            <person name="Wu L."/>
            <person name="Ma J."/>
        </authorList>
    </citation>
    <scope>NUCLEOTIDE SEQUENCE [LARGE SCALE GENOMIC DNA]</scope>
    <source>
        <strain evidence="5">JCM 17979</strain>
    </source>
</reference>
<evidence type="ECO:0000313" key="4">
    <source>
        <dbReference type="EMBL" id="GAA4775164.1"/>
    </source>
</evidence>
<comment type="similarity">
    <text evidence="1">Belongs to the UDPGP type 1 family.</text>
</comment>
<protein>
    <submittedName>
        <fullName evidence="4">UTP--glucose-1-phosphate uridylyltransferase</fullName>
    </submittedName>
</protein>
<keyword evidence="2" id="KW-0808">Transferase</keyword>
<evidence type="ECO:0000313" key="5">
    <source>
        <dbReference type="Proteomes" id="UP001500928"/>
    </source>
</evidence>
<accession>A0ABP9A777</accession>
<evidence type="ECO:0000256" key="2">
    <source>
        <dbReference type="ARBA" id="ARBA00022679"/>
    </source>
</evidence>
<dbReference type="PIRSF" id="PIRSF000806">
    <property type="entry name" value="UDPGP"/>
    <property type="match status" value="1"/>
</dbReference>
<gene>
    <name evidence="4" type="ORF">GCM10023200_04540</name>
</gene>
<evidence type="ECO:0000256" key="3">
    <source>
        <dbReference type="ARBA" id="ARBA00022695"/>
    </source>
</evidence>
<dbReference type="SUPFAM" id="SSF53448">
    <property type="entry name" value="Nucleotide-diphospho-sugar transferases"/>
    <property type="match status" value="1"/>
</dbReference>
<dbReference type="RefSeq" id="WP_345410752.1">
    <property type="nucleotide sequence ID" value="NZ_BAABHO010000003.1"/>
</dbReference>
<evidence type="ECO:0000256" key="1">
    <source>
        <dbReference type="ARBA" id="ARBA00010401"/>
    </source>
</evidence>
<dbReference type="InterPro" id="IPR029044">
    <property type="entry name" value="Nucleotide-diphossugar_trans"/>
</dbReference>
<sequence>MSSVDTYLDQALAALTARDAHPAEVEAFRRRLEQLAEPESAVVPGEDLDEVGDLPTLDALGEPSDADARAALDRLAVIKLNGGLGTSMGLDGPKSLLEIKPGTSFLDAVARQTLALRERHGARLPLLLMDSEGTREPSLAALRRHPGLEDPELPLDFLQGVEPKLRADTWTPVSWPADPRLEWCPPGHGDLYTALAASGALERLLAAGVRWCFVSNSDNLGAVPDVRVAAWMAAREVPFALEVARRTAMDRKGGHLARLRRRSGAELDPSDSGALVLRETAQVPDGDESFQDIERFSYFNTNNLWFDLEHLRALQEADPAAPYLPLIVNKKTVDPTDSSSTAVLQLETAMGAAIGSIEGAQAIEVPRSRFAPVKTTDDLLVARSDLYDLTDDGRMVPVGPAPVVKLDTGFKLLGDFERRFPGGAPSLVGASSLTVSGDVTFGADVTVTGDVAVEGPRHVADGETLRG</sequence>
<comment type="caution">
    <text evidence="4">The sequence shown here is derived from an EMBL/GenBank/DDBJ whole genome shotgun (WGS) entry which is preliminary data.</text>
</comment>
<organism evidence="4 5">
    <name type="scientific">Actinomycetospora chlora</name>
    <dbReference type="NCBI Taxonomy" id="663608"/>
    <lineage>
        <taxon>Bacteria</taxon>
        <taxon>Bacillati</taxon>
        <taxon>Actinomycetota</taxon>
        <taxon>Actinomycetes</taxon>
        <taxon>Pseudonocardiales</taxon>
        <taxon>Pseudonocardiaceae</taxon>
        <taxon>Actinomycetospora</taxon>
    </lineage>
</organism>
<dbReference type="InterPro" id="IPR002618">
    <property type="entry name" value="UDPGP_fam"/>
</dbReference>
<name>A0ABP9A777_9PSEU</name>
<dbReference type="Pfam" id="PF01704">
    <property type="entry name" value="UDPGP"/>
    <property type="match status" value="1"/>
</dbReference>
<dbReference type="EMBL" id="BAABHO010000003">
    <property type="protein sequence ID" value="GAA4775164.1"/>
    <property type="molecule type" value="Genomic_DNA"/>
</dbReference>
<keyword evidence="5" id="KW-1185">Reference proteome</keyword>
<proteinExistence type="inferred from homology"/>
<dbReference type="Proteomes" id="UP001500928">
    <property type="component" value="Unassembled WGS sequence"/>
</dbReference>